<organism evidence="5 6">
    <name type="scientific">Rugamonas rivuli</name>
    <dbReference type="NCBI Taxonomy" id="2743358"/>
    <lineage>
        <taxon>Bacteria</taxon>
        <taxon>Pseudomonadati</taxon>
        <taxon>Pseudomonadota</taxon>
        <taxon>Betaproteobacteria</taxon>
        <taxon>Burkholderiales</taxon>
        <taxon>Oxalobacteraceae</taxon>
        <taxon>Telluria group</taxon>
        <taxon>Rugamonas</taxon>
    </lineage>
</organism>
<keyword evidence="3" id="KW-0378">Hydrolase</keyword>
<dbReference type="InterPro" id="IPR017850">
    <property type="entry name" value="Alkaline_phosphatase_core_sf"/>
</dbReference>
<sequence>MTITRRKFLRYAAGAGVTASSMFPDLIRQALAVPANNATGTLADVEHVVIFMQENRSFDHYFGTLAGVRGFDDPRAIDLPDGHPVWYQPDGSGGYVLPFHFDAKNTSALSVGTNHSWKGSQTTWQGWDAWVKQKTPQTMGYFDRGDLPFYYALADAFTICDAYHCSVFGATDPNRLYSLTGSNQGWMGAMGSLYNINAAGYYNGDPALDNISASVTAGAPNWRTYAEVLEANQVSWKVYQEWDNYGDNYLAYFKNFRVNADGSRLSSDAPLYRKGRVLAPGSNAGNASGTKGDWLVESFADDVRNNRLPQVSWISSPNDYTEHAPNSPNAGEHITARLLAALVANPEVWSKTVFLLMYDENDGFFDHVPSDLAPLNAGMGKTTLADIGTHETYQGVPVGLGPRVPMLVISPWSKGGRVCSQLFDHTSKLRFLEEWLVVRGKARASVQCDLISPWRRAVCGDLTSAFDFSTPNSVWPDSVPKTAAYQLVSGKPYPMPPTVQAMPRQEPGTSVPGPRVACALPYELSVQGKLAGAGQFALSFANSGQVGAAFIVYSSLRADGPWYYTVEAGKEIDNEVWNWTGSAYDLSVHGANGFLRQYKGAFAAATAGGARPEVQVRYERGSGNISLVLSNLDGQQACGFTVSDNAYGAGTATYRVAAGQTLSVPFNLAGSYGWYDLSVTSDADAQWLRRVAGHVETGLPSRPDPMIGTNRVKIFLGTSTPNVTRGGAAVFNYAAPPGKLNAQNWIGLFAAGSSPGKGSAVQWAYAPNARGSASFSTGAMAVGDYTAWYLYQNAYVTLGGPVAFSVTQLAASAASVKQGTAIAFSYALPASKVNSTNWIGIWKAGAAPASGGYIIWQYVTAANGSASFDTSKLAPGNYSAWCLYNDGYGVLAGPAAFTVT</sequence>
<evidence type="ECO:0000313" key="5">
    <source>
        <dbReference type="EMBL" id="MQA20316.1"/>
    </source>
</evidence>
<dbReference type="Pfam" id="PF05506">
    <property type="entry name" value="PLipase_C_C"/>
    <property type="match status" value="2"/>
</dbReference>
<dbReference type="InterPro" id="IPR007312">
    <property type="entry name" value="Phosphoesterase"/>
</dbReference>
<evidence type="ECO:0000313" key="6">
    <source>
        <dbReference type="Proteomes" id="UP000444318"/>
    </source>
</evidence>
<dbReference type="Proteomes" id="UP000444318">
    <property type="component" value="Unassembled WGS sequence"/>
</dbReference>
<proteinExistence type="inferred from homology"/>
<dbReference type="PROSITE" id="PS51318">
    <property type="entry name" value="TAT"/>
    <property type="match status" value="1"/>
</dbReference>
<accession>A0A843SIV3</accession>
<dbReference type="NCBIfam" id="TIGR03396">
    <property type="entry name" value="PC_PLC"/>
    <property type="match status" value="1"/>
</dbReference>
<dbReference type="PANTHER" id="PTHR31956">
    <property type="entry name" value="NON-SPECIFIC PHOSPHOLIPASE C4-RELATED"/>
    <property type="match status" value="1"/>
</dbReference>
<dbReference type="Gene3D" id="3.40.720.10">
    <property type="entry name" value="Alkaline Phosphatase, subunit A"/>
    <property type="match status" value="1"/>
</dbReference>
<comment type="caution">
    <text evidence="5">The sequence shown here is derived from an EMBL/GenBank/DDBJ whole genome shotgun (WGS) entry which is preliminary data.</text>
</comment>
<evidence type="ECO:0000256" key="1">
    <source>
        <dbReference type="ARBA" id="ARBA00009717"/>
    </source>
</evidence>
<dbReference type="Pfam" id="PF04185">
    <property type="entry name" value="Phosphoesterase"/>
    <property type="match status" value="1"/>
</dbReference>
<dbReference type="InterPro" id="IPR008475">
    <property type="entry name" value="PLipase_C_C"/>
</dbReference>
<dbReference type="GO" id="GO:0034480">
    <property type="term" value="F:phosphatidylcholine phospholipase C activity"/>
    <property type="evidence" value="ECO:0007669"/>
    <property type="project" value="UniProtKB-EC"/>
</dbReference>
<keyword evidence="6" id="KW-1185">Reference proteome</keyword>
<evidence type="ECO:0000259" key="4">
    <source>
        <dbReference type="Pfam" id="PF05506"/>
    </source>
</evidence>
<dbReference type="PANTHER" id="PTHR31956:SF1">
    <property type="entry name" value="NON-SPECIFIC PHOSPHOLIPASE C1"/>
    <property type="match status" value="1"/>
</dbReference>
<protein>
    <recommendedName>
        <fullName evidence="2">phospholipase C</fullName>
        <ecNumber evidence="2">3.1.4.3</ecNumber>
    </recommendedName>
</protein>
<dbReference type="InterPro" id="IPR017767">
    <property type="entry name" value="PC-PLC"/>
</dbReference>
<dbReference type="InterPro" id="IPR006311">
    <property type="entry name" value="TAT_signal"/>
</dbReference>
<feature type="domain" description="Bacterial phospholipase C C-terminal" evidence="4">
    <location>
        <begin position="612"/>
        <end position="694"/>
    </location>
</feature>
<evidence type="ECO:0000256" key="3">
    <source>
        <dbReference type="ARBA" id="ARBA00022801"/>
    </source>
</evidence>
<gene>
    <name evidence="5" type="ORF">GEV01_12415</name>
</gene>
<dbReference type="AlphaFoldDB" id="A0A843SIV3"/>
<dbReference type="GO" id="GO:0016042">
    <property type="term" value="P:lipid catabolic process"/>
    <property type="evidence" value="ECO:0007669"/>
    <property type="project" value="InterPro"/>
</dbReference>
<dbReference type="CDD" id="cd16014">
    <property type="entry name" value="PLC"/>
    <property type="match status" value="1"/>
</dbReference>
<comment type="similarity">
    <text evidence="1">Belongs to the bacterial phospholipase C family.</text>
</comment>
<dbReference type="EMBL" id="WHUF01000003">
    <property type="protein sequence ID" value="MQA20316.1"/>
    <property type="molecule type" value="Genomic_DNA"/>
</dbReference>
<dbReference type="RefSeq" id="WP_152804686.1">
    <property type="nucleotide sequence ID" value="NZ_WHUF01000003.1"/>
</dbReference>
<dbReference type="EC" id="3.1.4.3" evidence="2"/>
<feature type="domain" description="Bacterial phospholipase C C-terminal" evidence="4">
    <location>
        <begin position="517"/>
        <end position="600"/>
    </location>
</feature>
<reference evidence="5 6" key="1">
    <citation type="submission" date="2019-10" db="EMBL/GenBank/DDBJ databases">
        <title>Two novel species isolated from a subtropical stream in China.</title>
        <authorList>
            <person name="Lu H."/>
        </authorList>
    </citation>
    <scope>NUCLEOTIDE SEQUENCE [LARGE SCALE GENOMIC DNA]</scope>
    <source>
        <strain evidence="5 6">FT103W</strain>
    </source>
</reference>
<evidence type="ECO:0000256" key="2">
    <source>
        <dbReference type="ARBA" id="ARBA00012018"/>
    </source>
</evidence>
<name>A0A843SIV3_9BURK</name>